<dbReference type="PROSITE" id="PS51318">
    <property type="entry name" value="TAT"/>
    <property type="match status" value="1"/>
</dbReference>
<name>A0A919V6F9_9ACTN</name>
<dbReference type="Proteomes" id="UP000606172">
    <property type="component" value="Unassembled WGS sequence"/>
</dbReference>
<comment type="caution">
    <text evidence="1">The sequence shown here is derived from an EMBL/GenBank/DDBJ whole genome shotgun (WGS) entry which is preliminary data.</text>
</comment>
<proteinExistence type="predicted"/>
<keyword evidence="2" id="KW-1185">Reference proteome</keyword>
<accession>A0A919V6F9</accession>
<dbReference type="EMBL" id="BOOW01000013">
    <property type="protein sequence ID" value="GII91966.1"/>
    <property type="molecule type" value="Genomic_DNA"/>
</dbReference>
<reference evidence="1" key="1">
    <citation type="submission" date="2021-01" db="EMBL/GenBank/DDBJ databases">
        <title>Whole genome shotgun sequence of Sinosporangium siamense NBRC 109515.</title>
        <authorList>
            <person name="Komaki H."/>
            <person name="Tamura T."/>
        </authorList>
    </citation>
    <scope>NUCLEOTIDE SEQUENCE</scope>
    <source>
        <strain evidence="1">NBRC 109515</strain>
    </source>
</reference>
<protein>
    <submittedName>
        <fullName evidence="1">Uncharacterized protein</fullName>
    </submittedName>
</protein>
<sequence length="136" mass="14407">MKSTLSRDEKFQLGTAKAARRFGRRGFLGKTGAFAAAVAGVVVGVDVRPALAHGTCYPPQSTYCSGCAADSSCPSGFATCTPTYDRGCGQCPYSSGWWYTGTAPNRHRCRDCISSIFGPIPCTGAYHCGCKSTIHY</sequence>
<dbReference type="RefSeq" id="WP_204024414.1">
    <property type="nucleotide sequence ID" value="NZ_BOOW01000013.1"/>
</dbReference>
<organism evidence="1 2">
    <name type="scientific">Sinosporangium siamense</name>
    <dbReference type="NCBI Taxonomy" id="1367973"/>
    <lineage>
        <taxon>Bacteria</taxon>
        <taxon>Bacillati</taxon>
        <taxon>Actinomycetota</taxon>
        <taxon>Actinomycetes</taxon>
        <taxon>Streptosporangiales</taxon>
        <taxon>Streptosporangiaceae</taxon>
        <taxon>Sinosporangium</taxon>
    </lineage>
</organism>
<gene>
    <name evidence="1" type="ORF">Ssi02_21970</name>
</gene>
<dbReference type="InterPro" id="IPR006311">
    <property type="entry name" value="TAT_signal"/>
</dbReference>
<evidence type="ECO:0000313" key="2">
    <source>
        <dbReference type="Proteomes" id="UP000606172"/>
    </source>
</evidence>
<evidence type="ECO:0000313" key="1">
    <source>
        <dbReference type="EMBL" id="GII91966.1"/>
    </source>
</evidence>
<dbReference type="AlphaFoldDB" id="A0A919V6F9"/>